<name>A0A0Q3HG07_BRADI</name>
<evidence type="ECO:0000313" key="4">
    <source>
        <dbReference type="Proteomes" id="UP000008810"/>
    </source>
</evidence>
<dbReference type="PANTHER" id="PTHR33115">
    <property type="entry name" value="ARM REPEAT SUPERFAMILY PROTEIN"/>
    <property type="match status" value="1"/>
</dbReference>
<protein>
    <recommendedName>
        <fullName evidence="5">DUF4220 domain-containing protein</fullName>
    </recommendedName>
</protein>
<dbReference type="EMBL" id="CM000883">
    <property type="protein sequence ID" value="KQJ87331.1"/>
    <property type="molecule type" value="Genomic_DNA"/>
</dbReference>
<keyword evidence="4" id="KW-1185">Reference proteome</keyword>
<dbReference type="AlphaFoldDB" id="A0A0Q3HG07"/>
<dbReference type="InParanoid" id="A0A0Q3HG07"/>
<dbReference type="EnsemblPlants" id="KQJ87331">
    <property type="protein sequence ID" value="KQJ87331"/>
    <property type="gene ID" value="BRADI_4g10418v3"/>
</dbReference>
<keyword evidence="1" id="KW-1133">Transmembrane helix</keyword>
<organism evidence="2">
    <name type="scientific">Brachypodium distachyon</name>
    <name type="common">Purple false brome</name>
    <name type="synonym">Trachynia distachya</name>
    <dbReference type="NCBI Taxonomy" id="15368"/>
    <lineage>
        <taxon>Eukaryota</taxon>
        <taxon>Viridiplantae</taxon>
        <taxon>Streptophyta</taxon>
        <taxon>Embryophyta</taxon>
        <taxon>Tracheophyta</taxon>
        <taxon>Spermatophyta</taxon>
        <taxon>Magnoliopsida</taxon>
        <taxon>Liliopsida</taxon>
        <taxon>Poales</taxon>
        <taxon>Poaceae</taxon>
        <taxon>BOP clade</taxon>
        <taxon>Pooideae</taxon>
        <taxon>Stipodae</taxon>
        <taxon>Brachypodieae</taxon>
        <taxon>Brachypodium</taxon>
    </lineage>
</organism>
<accession>A0A0Q3HG07</accession>
<feature type="transmembrane region" description="Helical" evidence="1">
    <location>
        <begin position="89"/>
        <end position="117"/>
    </location>
</feature>
<dbReference type="PANTHER" id="PTHR33115:SF80">
    <property type="entry name" value="DUF4220 DOMAIN-CONTAINING PROTEIN"/>
    <property type="match status" value="1"/>
</dbReference>
<evidence type="ECO:0008006" key="5">
    <source>
        <dbReference type="Google" id="ProtNLM"/>
    </source>
</evidence>
<reference evidence="3" key="3">
    <citation type="submission" date="2018-08" db="UniProtKB">
        <authorList>
            <consortium name="EnsemblPlants"/>
        </authorList>
    </citation>
    <scope>IDENTIFICATION</scope>
    <source>
        <strain evidence="3">cv. Bd21</strain>
    </source>
</reference>
<evidence type="ECO:0000313" key="2">
    <source>
        <dbReference type="EMBL" id="KQJ87331.1"/>
    </source>
</evidence>
<dbReference type="Proteomes" id="UP000008810">
    <property type="component" value="Chromosome 4"/>
</dbReference>
<evidence type="ECO:0000256" key="1">
    <source>
        <dbReference type="SAM" id="Phobius"/>
    </source>
</evidence>
<dbReference type="OrthoDB" id="718579at2759"/>
<feature type="transmembrane region" description="Helical" evidence="1">
    <location>
        <begin position="58"/>
        <end position="77"/>
    </location>
</feature>
<feature type="transmembrane region" description="Helical" evidence="1">
    <location>
        <begin position="34"/>
        <end position="52"/>
    </location>
</feature>
<feature type="transmembrane region" description="Helical" evidence="1">
    <location>
        <begin position="137"/>
        <end position="157"/>
    </location>
</feature>
<evidence type="ECO:0000313" key="3">
    <source>
        <dbReference type="EnsemblPlants" id="KQJ87331"/>
    </source>
</evidence>
<reference evidence="2 3" key="1">
    <citation type="journal article" date="2010" name="Nature">
        <title>Genome sequencing and analysis of the model grass Brachypodium distachyon.</title>
        <authorList>
            <consortium name="International Brachypodium Initiative"/>
        </authorList>
    </citation>
    <scope>NUCLEOTIDE SEQUENCE [LARGE SCALE GENOMIC DNA]</scope>
    <source>
        <strain evidence="2 3">Bd21</strain>
    </source>
</reference>
<keyword evidence="1" id="KW-0812">Transmembrane</keyword>
<sequence>MAHLDSIDDSKWAEVKYINAYAALMGYLSMAVRWLGMLVVAWSTIVLLGGFVSKLDLLDFWVITVMTFLQAAGLVHLSTHIQINLKLNYFHSSIILVLALFILGPLVMIAVALLVLYSHYSDYSSTSDEEDPEIENFTPALVGMCILIVVQGCVLLYRCIWLVARKNTVHRVVTAYGDLYFVQGRNLITYAAELMESKSFNDCDAGVRIMDKLITAADAAGTEKVEEHTERLMLVKQLFRSASSSSHLLKNLLRMLLDHPRRSREMRQCTARLVWHLIDDISLEQFPWGVQCISSLLIASSSDSDHPQKGARTIRGHRELVLQGLCILSELAMDQGSCRVMSHTDGLIYQVMRPLSSDLLHLTDHADVLSSQVVDASLQVECRWLSTTAPGDDDANLCTQILSNQEAMSGIYHIVTCCQCGEERRVLAMKILTLVGVEDTASTIEMLLGIILTDDNHITTRGRGLALAGENLRALCFESASNAKIISQKNYGEDDAVDILSATVLAPHDDETQEGRIAVIAAAGILEGLCSHYNKEDGCFEGLRKAMADLMPKETNQARSVNYFFVPYVLRKILSPPGKLPLRRDKVANIVARDTDIEEGSHNQNSTQHTQIRRKHQTGDNKVQVALLSLCLRVYDKMINAEDLATMLADVASGQDNLLSFPRRLGKMVQEHGKSCNAVDCLATVKLISKMAISMMGHQGCYDKRDLRGLVQSLSKASKDMLDLDCYTLLSGGENGKTLTSLVEEATKLILIE</sequence>
<gene>
    <name evidence="2" type="ORF">BRADI_4g10418v3</name>
</gene>
<proteinExistence type="predicted"/>
<reference evidence="2" key="2">
    <citation type="submission" date="2017-06" db="EMBL/GenBank/DDBJ databases">
        <title>WGS assembly of Brachypodium distachyon.</title>
        <authorList>
            <consortium name="The International Brachypodium Initiative"/>
            <person name="Lucas S."/>
            <person name="Harmon-Smith M."/>
            <person name="Lail K."/>
            <person name="Tice H."/>
            <person name="Grimwood J."/>
            <person name="Bruce D."/>
            <person name="Barry K."/>
            <person name="Shu S."/>
            <person name="Lindquist E."/>
            <person name="Wang M."/>
            <person name="Pitluck S."/>
            <person name="Vogel J.P."/>
            <person name="Garvin D.F."/>
            <person name="Mockler T.C."/>
            <person name="Schmutz J."/>
            <person name="Rokhsar D."/>
            <person name="Bevan M.W."/>
        </authorList>
    </citation>
    <scope>NUCLEOTIDE SEQUENCE</scope>
    <source>
        <strain evidence="2">Bd21</strain>
    </source>
</reference>
<dbReference type="Gramene" id="KQJ87331">
    <property type="protein sequence ID" value="KQJ87331"/>
    <property type="gene ID" value="BRADI_4g10418v3"/>
</dbReference>
<keyword evidence="1" id="KW-0472">Membrane</keyword>